<name>A0ABT8G1D0_9MICO</name>
<proteinExistence type="predicted"/>
<protein>
    <submittedName>
        <fullName evidence="1">Uncharacterized protein</fullName>
    </submittedName>
</protein>
<dbReference type="PROSITE" id="PS51257">
    <property type="entry name" value="PROKAR_LIPOPROTEIN"/>
    <property type="match status" value="1"/>
</dbReference>
<dbReference type="Proteomes" id="UP001172738">
    <property type="component" value="Unassembled WGS sequence"/>
</dbReference>
<sequence>MRVGVALAVIAGVAACDGGPGFYVKVNLVSECDATIWARVTKEIITEGKDVFDGDDFVIEPGESLAFETSILQPVGDNLRLWTAASPEDGFYSSTLVPTSDLEHYVDAEEYDVYVVPITGDLCPG</sequence>
<comment type="caution">
    <text evidence="1">The sequence shown here is derived from an EMBL/GenBank/DDBJ whole genome shotgun (WGS) entry which is preliminary data.</text>
</comment>
<reference evidence="1" key="1">
    <citation type="submission" date="2023-06" db="EMBL/GenBank/DDBJ databases">
        <title>SYSU T00b26.</title>
        <authorList>
            <person name="Gao L."/>
            <person name="Fang B.-Z."/>
            <person name="Li W.-J."/>
        </authorList>
    </citation>
    <scope>NUCLEOTIDE SEQUENCE</scope>
    <source>
        <strain evidence="1">SYSU T00b26</strain>
    </source>
</reference>
<keyword evidence="2" id="KW-1185">Reference proteome</keyword>
<accession>A0ABT8G1D0</accession>
<organism evidence="1 2">
    <name type="scientific">Demequina zhanjiangensis</name>
    <dbReference type="NCBI Taxonomy" id="3051659"/>
    <lineage>
        <taxon>Bacteria</taxon>
        <taxon>Bacillati</taxon>
        <taxon>Actinomycetota</taxon>
        <taxon>Actinomycetes</taxon>
        <taxon>Micrococcales</taxon>
        <taxon>Demequinaceae</taxon>
        <taxon>Demequina</taxon>
    </lineage>
</organism>
<dbReference type="RefSeq" id="WP_301127800.1">
    <property type="nucleotide sequence ID" value="NZ_JAUHPV010000004.1"/>
</dbReference>
<evidence type="ECO:0000313" key="2">
    <source>
        <dbReference type="Proteomes" id="UP001172738"/>
    </source>
</evidence>
<gene>
    <name evidence="1" type="ORF">QQX04_07510</name>
</gene>
<evidence type="ECO:0000313" key="1">
    <source>
        <dbReference type="EMBL" id="MDN4472837.1"/>
    </source>
</evidence>
<dbReference type="EMBL" id="JAUHPV010000004">
    <property type="protein sequence ID" value="MDN4472837.1"/>
    <property type="molecule type" value="Genomic_DNA"/>
</dbReference>